<name>A0A2W5FCB9_9BURK</name>
<gene>
    <name evidence="2" type="ORF">DI603_18485</name>
</gene>
<proteinExistence type="predicted"/>
<dbReference type="AlphaFoldDB" id="A0A2W5FCB9"/>
<feature type="non-terminal residue" evidence="2">
    <location>
        <position position="1"/>
    </location>
</feature>
<protein>
    <submittedName>
        <fullName evidence="2">Uncharacterized protein</fullName>
    </submittedName>
</protein>
<feature type="compositionally biased region" description="Basic and acidic residues" evidence="1">
    <location>
        <begin position="56"/>
        <end position="67"/>
    </location>
</feature>
<feature type="compositionally biased region" description="Low complexity" evidence="1">
    <location>
        <begin position="37"/>
        <end position="55"/>
    </location>
</feature>
<comment type="caution">
    <text evidence="2">The sequence shown here is derived from an EMBL/GenBank/DDBJ whole genome shotgun (WGS) entry which is preliminary data.</text>
</comment>
<evidence type="ECO:0000256" key="1">
    <source>
        <dbReference type="SAM" id="MobiDB-lite"/>
    </source>
</evidence>
<accession>A0A2W5FCB9</accession>
<evidence type="ECO:0000313" key="3">
    <source>
        <dbReference type="Proteomes" id="UP000249633"/>
    </source>
</evidence>
<dbReference type="EMBL" id="QFOD01000021">
    <property type="protein sequence ID" value="PZP28672.1"/>
    <property type="molecule type" value="Genomic_DNA"/>
</dbReference>
<evidence type="ECO:0000313" key="2">
    <source>
        <dbReference type="EMBL" id="PZP28672.1"/>
    </source>
</evidence>
<organism evidence="2 3">
    <name type="scientific">Roseateles depolymerans</name>
    <dbReference type="NCBI Taxonomy" id="76731"/>
    <lineage>
        <taxon>Bacteria</taxon>
        <taxon>Pseudomonadati</taxon>
        <taxon>Pseudomonadota</taxon>
        <taxon>Betaproteobacteria</taxon>
        <taxon>Burkholderiales</taxon>
        <taxon>Sphaerotilaceae</taxon>
        <taxon>Roseateles</taxon>
    </lineage>
</organism>
<dbReference type="Proteomes" id="UP000249633">
    <property type="component" value="Unassembled WGS sequence"/>
</dbReference>
<reference evidence="2 3" key="1">
    <citation type="submission" date="2017-08" db="EMBL/GenBank/DDBJ databases">
        <title>Infants hospitalized years apart are colonized by the same room-sourced microbial strains.</title>
        <authorList>
            <person name="Brooks B."/>
            <person name="Olm M.R."/>
            <person name="Firek B.A."/>
            <person name="Baker R."/>
            <person name="Thomas B.C."/>
            <person name="Morowitz M.J."/>
            <person name="Banfield J.F."/>
        </authorList>
    </citation>
    <scope>NUCLEOTIDE SEQUENCE [LARGE SCALE GENOMIC DNA]</scope>
    <source>
        <strain evidence="2">S2_012_000_R2_81</strain>
    </source>
</reference>
<sequence length="67" mass="7078">RLVACHRVHLSYVDTILADGAGSFKVTWPDAYGLSRQGGRTQRGQRQAGQQAAGLRGDEVGAGHEGS</sequence>
<feature type="region of interest" description="Disordered" evidence="1">
    <location>
        <begin position="35"/>
        <end position="67"/>
    </location>
</feature>